<keyword evidence="1" id="KW-0880">Kelch repeat</keyword>
<evidence type="ECO:0000313" key="4">
    <source>
        <dbReference type="EMBL" id="CAG8620247.1"/>
    </source>
</evidence>
<keyword evidence="3" id="KW-0472">Membrane</keyword>
<evidence type="ECO:0000256" key="1">
    <source>
        <dbReference type="ARBA" id="ARBA00022441"/>
    </source>
</evidence>
<organism evidence="4 5">
    <name type="scientific">Cetraspora pellucida</name>
    <dbReference type="NCBI Taxonomy" id="1433469"/>
    <lineage>
        <taxon>Eukaryota</taxon>
        <taxon>Fungi</taxon>
        <taxon>Fungi incertae sedis</taxon>
        <taxon>Mucoromycota</taxon>
        <taxon>Glomeromycotina</taxon>
        <taxon>Glomeromycetes</taxon>
        <taxon>Diversisporales</taxon>
        <taxon>Gigasporaceae</taxon>
        <taxon>Cetraspora</taxon>
    </lineage>
</organism>
<keyword evidence="3" id="KW-0812">Transmembrane</keyword>
<dbReference type="Gene3D" id="2.120.10.80">
    <property type="entry name" value="Kelch-type beta propeller"/>
    <property type="match status" value="1"/>
</dbReference>
<sequence length="459" mass="50867">MSYLFFFYFISLVIFSLIKFACSLSYFSGGTDFKSFYISSNNKLYYVGFQSFSIDLTGVSLDGNTIVDSSQWIQFNNTNYSLTQTPFLGGKANDKFYFATDATYGTSTGIFLDTYDTTLNNWNMNISFTGKPSKYFESFRAWTSDGSTGKSYSIQSISNVIDIFDTINLVWTNSSLIPQLYSTYVGSDLYGPPQTLVNGQLLYFGQPSGAQITLMTSILSYNILTDSWQLINTTGKVPGIRSGHTIVSTSDGRIIMYGGTTNKLAASPSIVVLNFSNYEWTVPTEINPIGPLTGHTSIIIKNYMITAFGTNVTERDVLKQSSKSIYKLDISDPLNYKWSLLSTYASPTFSIPSVNIPTFPSSYKGSSADNNSPNNGLFIGIGVLVGVIAILSFAGFLYYNSSKKNNQEDYIATPGTMHYKNNEEDYIATPGTMHYKNNEENYIATPGTIREGQNAHNYI</sequence>
<comment type="caution">
    <text evidence="4">The sequence shown here is derived from an EMBL/GenBank/DDBJ whole genome shotgun (WGS) entry which is preliminary data.</text>
</comment>
<gene>
    <name evidence="4" type="ORF">CPELLU_LOCUS7883</name>
</gene>
<proteinExistence type="predicted"/>
<dbReference type="InterPro" id="IPR015915">
    <property type="entry name" value="Kelch-typ_b-propeller"/>
</dbReference>
<keyword evidence="2" id="KW-0677">Repeat</keyword>
<dbReference type="OrthoDB" id="2336178at2759"/>
<dbReference type="SUPFAM" id="SSF117281">
    <property type="entry name" value="Kelch motif"/>
    <property type="match status" value="1"/>
</dbReference>
<keyword evidence="3" id="KW-1133">Transmembrane helix</keyword>
<evidence type="ECO:0000256" key="3">
    <source>
        <dbReference type="SAM" id="Phobius"/>
    </source>
</evidence>
<name>A0A9N9D014_9GLOM</name>
<dbReference type="Pfam" id="PF24681">
    <property type="entry name" value="Kelch_KLHDC2_KLHL20_DRC7"/>
    <property type="match status" value="1"/>
</dbReference>
<dbReference type="PANTHER" id="PTHR46093:SF18">
    <property type="entry name" value="FIBRONECTIN TYPE-III DOMAIN-CONTAINING PROTEIN"/>
    <property type="match status" value="1"/>
</dbReference>
<feature type="transmembrane region" description="Helical" evidence="3">
    <location>
        <begin position="377"/>
        <end position="399"/>
    </location>
</feature>
<reference evidence="4" key="1">
    <citation type="submission" date="2021-06" db="EMBL/GenBank/DDBJ databases">
        <authorList>
            <person name="Kallberg Y."/>
            <person name="Tangrot J."/>
            <person name="Rosling A."/>
        </authorList>
    </citation>
    <scope>NUCLEOTIDE SEQUENCE</scope>
    <source>
        <strain evidence="4">FL966</strain>
    </source>
</reference>
<evidence type="ECO:0000313" key="5">
    <source>
        <dbReference type="Proteomes" id="UP000789759"/>
    </source>
</evidence>
<protein>
    <submittedName>
        <fullName evidence="4">17651_t:CDS:1</fullName>
    </submittedName>
</protein>
<keyword evidence="5" id="KW-1185">Reference proteome</keyword>
<dbReference type="EMBL" id="CAJVQA010005418">
    <property type="protein sequence ID" value="CAG8620247.1"/>
    <property type="molecule type" value="Genomic_DNA"/>
</dbReference>
<evidence type="ECO:0000256" key="2">
    <source>
        <dbReference type="ARBA" id="ARBA00022737"/>
    </source>
</evidence>
<dbReference type="Proteomes" id="UP000789759">
    <property type="component" value="Unassembled WGS sequence"/>
</dbReference>
<dbReference type="AlphaFoldDB" id="A0A9N9D014"/>
<dbReference type="PANTHER" id="PTHR46093">
    <property type="entry name" value="ACYL-COA-BINDING DOMAIN-CONTAINING PROTEIN 5"/>
    <property type="match status" value="1"/>
</dbReference>
<accession>A0A9N9D014</accession>